<dbReference type="Proteomes" id="UP001175000">
    <property type="component" value="Unassembled WGS sequence"/>
</dbReference>
<reference evidence="1" key="1">
    <citation type="submission" date="2023-06" db="EMBL/GenBank/DDBJ databases">
        <title>Genome-scale phylogeny and comparative genomics of the fungal order Sordariales.</title>
        <authorList>
            <consortium name="Lawrence Berkeley National Laboratory"/>
            <person name="Hensen N."/>
            <person name="Bonometti L."/>
            <person name="Westerberg I."/>
            <person name="Brannstrom I.O."/>
            <person name="Guillou S."/>
            <person name="Cros-Aarteil S."/>
            <person name="Calhoun S."/>
            <person name="Haridas S."/>
            <person name="Kuo A."/>
            <person name="Mondo S."/>
            <person name="Pangilinan J."/>
            <person name="Riley R."/>
            <person name="Labutti K."/>
            <person name="Andreopoulos B."/>
            <person name="Lipzen A."/>
            <person name="Chen C."/>
            <person name="Yanf M."/>
            <person name="Daum C."/>
            <person name="Ng V."/>
            <person name="Clum A."/>
            <person name="Steindorff A."/>
            <person name="Ohm R."/>
            <person name="Martin F."/>
            <person name="Silar P."/>
            <person name="Natvig D."/>
            <person name="Lalanne C."/>
            <person name="Gautier V."/>
            <person name="Ament-Velasquez S.L."/>
            <person name="Kruys A."/>
            <person name="Hutchinson M.I."/>
            <person name="Powell A.J."/>
            <person name="Barry K."/>
            <person name="Miller A.N."/>
            <person name="Grigoriev I.V."/>
            <person name="Debuchy R."/>
            <person name="Gladieux P."/>
            <person name="Thoren M.H."/>
            <person name="Johannesson H."/>
        </authorList>
    </citation>
    <scope>NUCLEOTIDE SEQUENCE</scope>
    <source>
        <strain evidence="1">CBS 606.72</strain>
    </source>
</reference>
<comment type="caution">
    <text evidence="1">The sequence shown here is derived from an EMBL/GenBank/DDBJ whole genome shotgun (WGS) entry which is preliminary data.</text>
</comment>
<name>A0AA39WYQ7_9PEZI</name>
<dbReference type="EMBL" id="JAULSU010000003">
    <property type="protein sequence ID" value="KAK0623981.1"/>
    <property type="molecule type" value="Genomic_DNA"/>
</dbReference>
<sequence>MKLTTILFAALAAAAPQLENRCRLGYGIMACWVRWDHSECEAYVPVGVKYEFDEINNTTTITGLCESCGKALAYDQNVRGRNDSWAFAFGDVEDKGNGTFVITHAVEWGVKFMQGLRPHPQVWGTSCVESYDE</sequence>
<organism evidence="1 2">
    <name type="scientific">Immersiella caudata</name>
    <dbReference type="NCBI Taxonomy" id="314043"/>
    <lineage>
        <taxon>Eukaryota</taxon>
        <taxon>Fungi</taxon>
        <taxon>Dikarya</taxon>
        <taxon>Ascomycota</taxon>
        <taxon>Pezizomycotina</taxon>
        <taxon>Sordariomycetes</taxon>
        <taxon>Sordariomycetidae</taxon>
        <taxon>Sordariales</taxon>
        <taxon>Lasiosphaeriaceae</taxon>
        <taxon>Immersiella</taxon>
    </lineage>
</organism>
<proteinExistence type="predicted"/>
<evidence type="ECO:0000313" key="1">
    <source>
        <dbReference type="EMBL" id="KAK0623981.1"/>
    </source>
</evidence>
<dbReference type="AlphaFoldDB" id="A0AA39WYQ7"/>
<gene>
    <name evidence="1" type="ORF">B0T14DRAFT_565289</name>
</gene>
<evidence type="ECO:0000313" key="2">
    <source>
        <dbReference type="Proteomes" id="UP001175000"/>
    </source>
</evidence>
<keyword evidence="2" id="KW-1185">Reference proteome</keyword>
<protein>
    <submittedName>
        <fullName evidence="1">Uncharacterized protein</fullName>
    </submittedName>
</protein>
<accession>A0AA39WYQ7</accession>